<evidence type="ECO:0000313" key="8">
    <source>
        <dbReference type="EMBL" id="QXJ26862.1"/>
    </source>
</evidence>
<comment type="pathway">
    <text evidence="2">Purine metabolism; urate degradation; (S)-allantoin from urate: step 3/3.</text>
</comment>
<evidence type="ECO:0000256" key="6">
    <source>
        <dbReference type="ARBA" id="ARBA00023239"/>
    </source>
</evidence>
<name>A0ABX8RAQ3_9ACTN</name>
<evidence type="ECO:0000256" key="4">
    <source>
        <dbReference type="ARBA" id="ARBA00022631"/>
    </source>
</evidence>
<dbReference type="NCBIfam" id="NF010372">
    <property type="entry name" value="PRK13798.1"/>
    <property type="match status" value="1"/>
</dbReference>
<keyword evidence="4" id="KW-0659">Purine metabolism</keyword>
<dbReference type="InterPro" id="IPR018020">
    <property type="entry name" value="OHCU_decarboxylase"/>
</dbReference>
<sequence>MNSLDAEAARAELLTCCTARRWADAVIAGRPYADPAALRAASAAALAAQDWAGIEEALAAHPRIGDRVGGQDREAAWSRAEQSGVDGAADGLRDALAAGNRAYEERFGHVFLICATGLGGEEMLAALRARLRNDPGTERAVVRQELAKIVELRLGRLLDGEGTEGDGRSA</sequence>
<dbReference type="Proteomes" id="UP001049518">
    <property type="component" value="Chromosome"/>
</dbReference>
<keyword evidence="9" id="KW-1185">Reference proteome</keyword>
<dbReference type="InterPro" id="IPR017595">
    <property type="entry name" value="OHCU_decarboxylase-2"/>
</dbReference>
<evidence type="ECO:0000313" key="9">
    <source>
        <dbReference type="Proteomes" id="UP001049518"/>
    </source>
</evidence>
<dbReference type="PANTHER" id="PTHR43466">
    <property type="entry name" value="2-OXO-4-HYDROXY-4-CARBOXY-5-UREIDOIMIDAZOLINE DECARBOXYLASE-RELATED"/>
    <property type="match status" value="1"/>
</dbReference>
<dbReference type="EMBL" id="CP059572">
    <property type="protein sequence ID" value="QXJ26862.1"/>
    <property type="molecule type" value="Genomic_DNA"/>
</dbReference>
<proteinExistence type="predicted"/>
<dbReference type="Pfam" id="PF09349">
    <property type="entry name" value="OHCU_decarbox"/>
    <property type="match status" value="1"/>
</dbReference>
<dbReference type="EC" id="4.1.1.97" evidence="3"/>
<evidence type="ECO:0000256" key="3">
    <source>
        <dbReference type="ARBA" id="ARBA00012257"/>
    </source>
</evidence>
<keyword evidence="5" id="KW-0210">Decarboxylase</keyword>
<dbReference type="NCBIfam" id="TIGR03180">
    <property type="entry name" value="UraD_2"/>
    <property type="match status" value="1"/>
</dbReference>
<gene>
    <name evidence="8" type="primary">uraD</name>
    <name evidence="8" type="ORF">AGRA3207_006114</name>
</gene>
<comment type="catalytic activity">
    <reaction evidence="1">
        <text>5-hydroxy-2-oxo-4-ureido-2,5-dihydro-1H-imidazole-5-carboxylate + H(+) = (S)-allantoin + CO2</text>
        <dbReference type="Rhea" id="RHEA:26301"/>
        <dbReference type="ChEBI" id="CHEBI:15378"/>
        <dbReference type="ChEBI" id="CHEBI:15678"/>
        <dbReference type="ChEBI" id="CHEBI:16526"/>
        <dbReference type="ChEBI" id="CHEBI:58639"/>
        <dbReference type="EC" id="4.1.1.97"/>
    </reaction>
</comment>
<accession>A0ABX8RAQ3</accession>
<reference evidence="8" key="1">
    <citation type="submission" date="2020-07" db="EMBL/GenBank/DDBJ databases">
        <authorList>
            <person name="Tarantini F.S."/>
            <person name="Hong K.W."/>
            <person name="Chan K.G."/>
        </authorList>
    </citation>
    <scope>NUCLEOTIDE SEQUENCE</scope>
    <source>
        <strain evidence="8">32-07</strain>
    </source>
</reference>
<protein>
    <recommendedName>
        <fullName evidence="3">2-oxo-4-hydroxy-4-carboxy-5-ureidoimidazoline decarboxylase</fullName>
        <ecNumber evidence="3">4.1.1.97</ecNumber>
    </recommendedName>
</protein>
<evidence type="ECO:0000256" key="2">
    <source>
        <dbReference type="ARBA" id="ARBA00004754"/>
    </source>
</evidence>
<keyword evidence="6 8" id="KW-0456">Lyase</keyword>
<evidence type="ECO:0000259" key="7">
    <source>
        <dbReference type="Pfam" id="PF09349"/>
    </source>
</evidence>
<organism evidence="8 9">
    <name type="scientific">Actinomadura graeca</name>
    <dbReference type="NCBI Taxonomy" id="2750812"/>
    <lineage>
        <taxon>Bacteria</taxon>
        <taxon>Bacillati</taxon>
        <taxon>Actinomycetota</taxon>
        <taxon>Actinomycetes</taxon>
        <taxon>Streptosporangiales</taxon>
        <taxon>Thermomonosporaceae</taxon>
        <taxon>Actinomadura</taxon>
    </lineage>
</organism>
<dbReference type="GO" id="GO:0051997">
    <property type="term" value="F:2-oxo-4-hydroxy-4-carboxy-5-ureidoimidazoline decarboxylase activity"/>
    <property type="evidence" value="ECO:0007669"/>
    <property type="project" value="UniProtKB-EC"/>
</dbReference>
<dbReference type="PANTHER" id="PTHR43466:SF1">
    <property type="entry name" value="2-OXO-4-HYDROXY-4-CARBOXY-5-UREIDOIMIDAZOLINE DECARBOXYLASE-RELATED"/>
    <property type="match status" value="1"/>
</dbReference>
<evidence type="ECO:0000256" key="1">
    <source>
        <dbReference type="ARBA" id="ARBA00001163"/>
    </source>
</evidence>
<evidence type="ECO:0000256" key="5">
    <source>
        <dbReference type="ARBA" id="ARBA00022793"/>
    </source>
</evidence>
<dbReference type="InterPro" id="IPR036778">
    <property type="entry name" value="OHCU_decarboxylase_sf"/>
</dbReference>
<dbReference type="Gene3D" id="1.10.3330.10">
    <property type="entry name" value="Oxo-4-hydroxy-4-carboxy-5-ureidoimidazoline decarboxylase"/>
    <property type="match status" value="1"/>
</dbReference>
<feature type="domain" description="Oxo-4-hydroxy-4-carboxy-5-ureidoimidazoline decarboxylase" evidence="7">
    <location>
        <begin position="2"/>
        <end position="154"/>
    </location>
</feature>
<dbReference type="SUPFAM" id="SSF158694">
    <property type="entry name" value="UraD-Like"/>
    <property type="match status" value="1"/>
</dbReference>